<organism evidence="2 3">
    <name type="scientific">Tribonema minus</name>
    <dbReference type="NCBI Taxonomy" id="303371"/>
    <lineage>
        <taxon>Eukaryota</taxon>
        <taxon>Sar</taxon>
        <taxon>Stramenopiles</taxon>
        <taxon>Ochrophyta</taxon>
        <taxon>PX clade</taxon>
        <taxon>Xanthophyceae</taxon>
        <taxon>Tribonematales</taxon>
        <taxon>Tribonemataceae</taxon>
        <taxon>Tribonema</taxon>
    </lineage>
</organism>
<dbReference type="Proteomes" id="UP000664859">
    <property type="component" value="Unassembled WGS sequence"/>
</dbReference>
<proteinExistence type="predicted"/>
<accession>A0A835Z5I6</accession>
<feature type="region of interest" description="Disordered" evidence="1">
    <location>
        <begin position="1"/>
        <end position="70"/>
    </location>
</feature>
<evidence type="ECO:0000313" key="2">
    <source>
        <dbReference type="EMBL" id="KAG5186838.1"/>
    </source>
</evidence>
<dbReference type="AlphaFoldDB" id="A0A835Z5I6"/>
<keyword evidence="3" id="KW-1185">Reference proteome</keyword>
<comment type="caution">
    <text evidence="2">The sequence shown here is derived from an EMBL/GenBank/DDBJ whole genome shotgun (WGS) entry which is preliminary data.</text>
</comment>
<protein>
    <submittedName>
        <fullName evidence="2">Uncharacterized protein</fullName>
    </submittedName>
</protein>
<feature type="compositionally biased region" description="Basic and acidic residues" evidence="1">
    <location>
        <begin position="42"/>
        <end position="58"/>
    </location>
</feature>
<evidence type="ECO:0000256" key="1">
    <source>
        <dbReference type="SAM" id="MobiDB-lite"/>
    </source>
</evidence>
<feature type="compositionally biased region" description="Low complexity" evidence="1">
    <location>
        <begin position="24"/>
        <end position="37"/>
    </location>
</feature>
<reference evidence="2" key="1">
    <citation type="submission" date="2021-02" db="EMBL/GenBank/DDBJ databases">
        <title>First Annotated Genome of the Yellow-green Alga Tribonema minus.</title>
        <authorList>
            <person name="Mahan K.M."/>
        </authorList>
    </citation>
    <scope>NUCLEOTIDE SEQUENCE</scope>
    <source>
        <strain evidence="2">UTEX B ZZ1240</strain>
    </source>
</reference>
<dbReference type="EMBL" id="JAFCMP010000101">
    <property type="protein sequence ID" value="KAG5186838.1"/>
    <property type="molecule type" value="Genomic_DNA"/>
</dbReference>
<sequence>MRGKARILRPVRAARTERKHQRKQQQPQQRCRATTARGTVTGEHHSLEGQSPENKRDSLACTPFEGRQSPGKHRVACLAKTLICRQHLPAGAGIAAGPTMKLKYTSGDSEFQSGSRAASLHPGAAAHWSQVKEAVRYVCVDICKLIVNAYPSACLQVDVNRHQLNQPMLNFEEEQVDSRHYHSGQQLLFAIDHHANHGLQLLLHNQREHATA</sequence>
<gene>
    <name evidence="2" type="ORF">JKP88DRAFT_244027</name>
</gene>
<evidence type="ECO:0000313" key="3">
    <source>
        <dbReference type="Proteomes" id="UP000664859"/>
    </source>
</evidence>
<name>A0A835Z5I6_9STRA</name>